<dbReference type="Proteomes" id="UP000298213">
    <property type="component" value="Unassembled WGS sequence"/>
</dbReference>
<name>A0A4Y8ZT46_9SPHN</name>
<accession>A0A4Y8ZT46</accession>
<evidence type="ECO:0000313" key="1">
    <source>
        <dbReference type="EMBL" id="TFI58305.1"/>
    </source>
</evidence>
<dbReference type="OrthoDB" id="2111297at2"/>
<protein>
    <submittedName>
        <fullName evidence="1">Thymidylate synthase</fullName>
    </submittedName>
</protein>
<dbReference type="EMBL" id="SPDV01000018">
    <property type="protein sequence ID" value="TFI58305.1"/>
    <property type="molecule type" value="Genomic_DNA"/>
</dbReference>
<evidence type="ECO:0000313" key="2">
    <source>
        <dbReference type="Proteomes" id="UP000298213"/>
    </source>
</evidence>
<organism evidence="1 2">
    <name type="scientific">Sphingomonas parva</name>
    <dbReference type="NCBI Taxonomy" id="2555898"/>
    <lineage>
        <taxon>Bacteria</taxon>
        <taxon>Pseudomonadati</taxon>
        <taxon>Pseudomonadota</taxon>
        <taxon>Alphaproteobacteria</taxon>
        <taxon>Sphingomonadales</taxon>
        <taxon>Sphingomonadaceae</taxon>
        <taxon>Sphingomonas</taxon>
    </lineage>
</organism>
<dbReference type="SUPFAM" id="SSF55831">
    <property type="entry name" value="Thymidylate synthase/dCMP hydroxymethylase"/>
    <property type="match status" value="1"/>
</dbReference>
<keyword evidence="2" id="KW-1185">Reference proteome</keyword>
<gene>
    <name evidence="1" type="ORF">E2493_11000</name>
</gene>
<dbReference type="RefSeq" id="WP_135086679.1">
    <property type="nucleotide sequence ID" value="NZ_SPDV01000018.1"/>
</dbReference>
<proteinExistence type="predicted"/>
<reference evidence="1 2" key="1">
    <citation type="submission" date="2019-03" db="EMBL/GenBank/DDBJ databases">
        <title>Genome sequence of Sphingomonas sp. 17J27-24.</title>
        <authorList>
            <person name="Kim M."/>
            <person name="Maeng S."/>
            <person name="Sathiyaraj S."/>
        </authorList>
    </citation>
    <scope>NUCLEOTIDE SEQUENCE [LARGE SCALE GENOMIC DNA]</scope>
    <source>
        <strain evidence="1 2">17J27-24</strain>
    </source>
</reference>
<dbReference type="InterPro" id="IPR036926">
    <property type="entry name" value="Thymidate_synth/dCMP_Mease_sf"/>
</dbReference>
<dbReference type="AlphaFoldDB" id="A0A4Y8ZT46"/>
<comment type="caution">
    <text evidence="1">The sequence shown here is derived from an EMBL/GenBank/DDBJ whole genome shotgun (WGS) entry which is preliminary data.</text>
</comment>
<sequence length="284" mass="31648">MTKPDRPDNPEPLMITAKSISEAYSRTLLHIMEHPGNEIAPLVLTIDGFGEGYDVPEDPRVRTALDALLGSKKKRDVEDVAHTIFPQRFWTMAQGDRAKLFEFYKMAFPFYRARNPKANGKGLYFERLMMYGRGPCDGNQLEWILSQYDSRPGVRRSMWQATTFDPARDHSATAQLGFPCLQHVSFVPTKAGLVANAFYATQQLFDKAYGNYLGLAQLAAFMAHEMGIPLTRLNVTIGVAKLERISKTDSAMKPLIEAARACVAPPAPATQRPSPSLRLAAQRA</sequence>